<evidence type="ECO:0000313" key="13">
    <source>
        <dbReference type="Proteomes" id="UP000184188"/>
    </source>
</evidence>
<reference evidence="13" key="1">
    <citation type="journal article" date="2017" name="Genome Biol.">
        <title>Comparative genomics reveals high biological diversity and specific adaptations in the industrially and medically important fungal genus Aspergillus.</title>
        <authorList>
            <person name="de Vries R.P."/>
            <person name="Riley R."/>
            <person name="Wiebenga A."/>
            <person name="Aguilar-Osorio G."/>
            <person name="Amillis S."/>
            <person name="Uchima C.A."/>
            <person name="Anderluh G."/>
            <person name="Asadollahi M."/>
            <person name="Askin M."/>
            <person name="Barry K."/>
            <person name="Battaglia E."/>
            <person name="Bayram O."/>
            <person name="Benocci T."/>
            <person name="Braus-Stromeyer S.A."/>
            <person name="Caldana C."/>
            <person name="Canovas D."/>
            <person name="Cerqueira G.C."/>
            <person name="Chen F."/>
            <person name="Chen W."/>
            <person name="Choi C."/>
            <person name="Clum A."/>
            <person name="Dos Santos R.A."/>
            <person name="Damasio A.R."/>
            <person name="Diallinas G."/>
            <person name="Emri T."/>
            <person name="Fekete E."/>
            <person name="Flipphi M."/>
            <person name="Freyberg S."/>
            <person name="Gallo A."/>
            <person name="Gournas C."/>
            <person name="Habgood R."/>
            <person name="Hainaut M."/>
            <person name="Harispe M.L."/>
            <person name="Henrissat B."/>
            <person name="Hilden K.S."/>
            <person name="Hope R."/>
            <person name="Hossain A."/>
            <person name="Karabika E."/>
            <person name="Karaffa L."/>
            <person name="Karanyi Z."/>
            <person name="Krasevec N."/>
            <person name="Kuo A."/>
            <person name="Kusch H."/>
            <person name="LaButti K."/>
            <person name="Lagendijk E.L."/>
            <person name="Lapidus A."/>
            <person name="Levasseur A."/>
            <person name="Lindquist E."/>
            <person name="Lipzen A."/>
            <person name="Logrieco A.F."/>
            <person name="MacCabe A."/>
            <person name="Maekelae M.R."/>
            <person name="Malavazi I."/>
            <person name="Melin P."/>
            <person name="Meyer V."/>
            <person name="Mielnichuk N."/>
            <person name="Miskei M."/>
            <person name="Molnar A.P."/>
            <person name="Mule G."/>
            <person name="Ngan C.Y."/>
            <person name="Orejas M."/>
            <person name="Orosz E."/>
            <person name="Ouedraogo J.P."/>
            <person name="Overkamp K.M."/>
            <person name="Park H.-S."/>
            <person name="Perrone G."/>
            <person name="Piumi F."/>
            <person name="Punt P.J."/>
            <person name="Ram A.F."/>
            <person name="Ramon A."/>
            <person name="Rauscher S."/>
            <person name="Record E."/>
            <person name="Riano-Pachon D.M."/>
            <person name="Robert V."/>
            <person name="Roehrig J."/>
            <person name="Ruller R."/>
            <person name="Salamov A."/>
            <person name="Salih N.S."/>
            <person name="Samson R.A."/>
            <person name="Sandor E."/>
            <person name="Sanguinetti M."/>
            <person name="Schuetze T."/>
            <person name="Sepcic K."/>
            <person name="Shelest E."/>
            <person name="Sherlock G."/>
            <person name="Sophianopoulou V."/>
            <person name="Squina F.M."/>
            <person name="Sun H."/>
            <person name="Susca A."/>
            <person name="Todd R.B."/>
            <person name="Tsang A."/>
            <person name="Unkles S.E."/>
            <person name="van de Wiele N."/>
            <person name="van Rossen-Uffink D."/>
            <person name="Oliveira J.V."/>
            <person name="Vesth T.C."/>
            <person name="Visser J."/>
            <person name="Yu J.-H."/>
            <person name="Zhou M."/>
            <person name="Andersen M.R."/>
            <person name="Archer D.B."/>
            <person name="Baker S.E."/>
            <person name="Benoit I."/>
            <person name="Brakhage A.A."/>
            <person name="Braus G.H."/>
            <person name="Fischer R."/>
            <person name="Frisvad J.C."/>
            <person name="Goldman G.H."/>
            <person name="Houbraken J."/>
            <person name="Oakley B."/>
            <person name="Pocsi I."/>
            <person name="Scazzocchio C."/>
            <person name="Seiboth B."/>
            <person name="vanKuyk P.A."/>
            <person name="Wortman J."/>
            <person name="Dyer P.S."/>
            <person name="Grigoriev I.V."/>
        </authorList>
    </citation>
    <scope>NUCLEOTIDE SEQUENCE [LARGE SCALE GENOMIC DNA]</scope>
    <source>
        <strain evidence="13">CBS 506.65</strain>
    </source>
</reference>
<keyword evidence="2" id="KW-0690">Ribosome biogenesis</keyword>
<keyword evidence="3" id="KW-0698">rRNA processing</keyword>
<dbReference type="GeneID" id="34607899"/>
<evidence type="ECO:0000256" key="6">
    <source>
        <dbReference type="ARBA" id="ARBA00040137"/>
    </source>
</evidence>
<dbReference type="GO" id="GO:0003676">
    <property type="term" value="F:nucleic acid binding"/>
    <property type="evidence" value="ECO:0007669"/>
    <property type="project" value="InterPro"/>
</dbReference>
<evidence type="ECO:0000256" key="2">
    <source>
        <dbReference type="ARBA" id="ARBA00022517"/>
    </source>
</evidence>
<evidence type="ECO:0000256" key="9">
    <source>
        <dbReference type="ARBA" id="ARBA00043878"/>
    </source>
</evidence>
<dbReference type="PANTHER" id="PTHR23149">
    <property type="entry name" value="G PATCH DOMAIN CONTAINING PROTEIN"/>
    <property type="match status" value="1"/>
</dbReference>
<dbReference type="GO" id="GO:0005730">
    <property type="term" value="C:nucleolus"/>
    <property type="evidence" value="ECO:0007669"/>
    <property type="project" value="UniProtKB-SubCell"/>
</dbReference>
<feature type="domain" description="G-patch" evidence="11">
    <location>
        <begin position="25"/>
        <end position="79"/>
    </location>
</feature>
<dbReference type="EMBL" id="KV878355">
    <property type="protein sequence ID" value="OJJ43012.1"/>
    <property type="molecule type" value="Genomic_DNA"/>
</dbReference>
<dbReference type="PANTHER" id="PTHR23149:SF31">
    <property type="entry name" value="PROTEIN PXR1"/>
    <property type="match status" value="1"/>
</dbReference>
<dbReference type="RefSeq" id="XP_022577522.1">
    <property type="nucleotide sequence ID" value="XM_022721434.1"/>
</dbReference>
<comment type="subcellular location">
    <subcellularLocation>
        <location evidence="1">Nucleus</location>
        <location evidence="1">Nucleolus</location>
    </subcellularLocation>
</comment>
<dbReference type="AlphaFoldDB" id="A0A1L9S771"/>
<feature type="region of interest" description="Disordered" evidence="10">
    <location>
        <begin position="153"/>
        <end position="241"/>
    </location>
</feature>
<evidence type="ECO:0000256" key="10">
    <source>
        <dbReference type="SAM" id="MobiDB-lite"/>
    </source>
</evidence>
<dbReference type="STRING" id="1073090.A0A1L9S771"/>
<feature type="compositionally biased region" description="Basic and acidic residues" evidence="10">
    <location>
        <begin position="197"/>
        <end position="208"/>
    </location>
</feature>
<evidence type="ECO:0000256" key="8">
    <source>
        <dbReference type="ARBA" id="ARBA00041961"/>
    </source>
</evidence>
<feature type="compositionally biased region" description="Basic residues" evidence="10">
    <location>
        <begin position="1"/>
        <end position="11"/>
    </location>
</feature>
<dbReference type="VEuPathDB" id="FungiDB:ASPZODRAFT_1256132"/>
<dbReference type="PROSITE" id="PS50174">
    <property type="entry name" value="G_PATCH"/>
    <property type="match status" value="1"/>
</dbReference>
<dbReference type="InterPro" id="IPR000467">
    <property type="entry name" value="G_patch_dom"/>
</dbReference>
<dbReference type="Proteomes" id="UP000184188">
    <property type="component" value="Unassembled WGS sequence"/>
</dbReference>
<sequence>MGLAAPRKRTKISNDPNNTNWARSTSGYGQKILSSQGWAPGDLLGAKNAPHASMLTTASVSHIKVTIKDDTLGLGASLKRDAFGGPTGLDAFKGLLGRLNGKTEEELSAEQRKTDDIRLIQYAATKWQAVRFVSGGLLVQEKVKVVPVDVLEEDSVEDSPSQKSSDTGEKKKKKRRKEDARTEDPDDNNAASNNTAIDKDAQASDSDRRKSKKNTLSPSEDSKNIPIPKVSSGSKERIPMGRHVVRGRHIAQKKKALLDDKSLNEIFMIKS</sequence>
<feature type="compositionally biased region" description="Polar residues" evidence="10">
    <location>
        <begin position="13"/>
        <end position="26"/>
    </location>
</feature>
<proteinExistence type="inferred from homology"/>
<evidence type="ECO:0000256" key="3">
    <source>
        <dbReference type="ARBA" id="ARBA00022552"/>
    </source>
</evidence>
<dbReference type="OrthoDB" id="29523at2759"/>
<name>A0A1L9S771_9EURO</name>
<organism evidence="12 13">
    <name type="scientific">Penicilliopsis zonata CBS 506.65</name>
    <dbReference type="NCBI Taxonomy" id="1073090"/>
    <lineage>
        <taxon>Eukaryota</taxon>
        <taxon>Fungi</taxon>
        <taxon>Dikarya</taxon>
        <taxon>Ascomycota</taxon>
        <taxon>Pezizomycotina</taxon>
        <taxon>Eurotiomycetes</taxon>
        <taxon>Eurotiomycetidae</taxon>
        <taxon>Eurotiales</taxon>
        <taxon>Aspergillaceae</taxon>
        <taxon>Penicilliopsis</taxon>
    </lineage>
</organism>
<accession>A0A1L9S771</accession>
<dbReference type="InterPro" id="IPR050656">
    <property type="entry name" value="PINX1"/>
</dbReference>
<keyword evidence="4" id="KW-0539">Nucleus</keyword>
<dbReference type="GO" id="GO:0006364">
    <property type="term" value="P:rRNA processing"/>
    <property type="evidence" value="ECO:0007669"/>
    <property type="project" value="UniProtKB-KW"/>
</dbReference>
<protein>
    <recommendedName>
        <fullName evidence="7">Protein PXR1</fullName>
    </recommendedName>
    <alternativeName>
        <fullName evidence="8">PinX1-related protein 1</fullName>
    </alternativeName>
    <alternativeName>
        <fullName evidence="6">Protein pxr1</fullName>
    </alternativeName>
</protein>
<evidence type="ECO:0000313" key="12">
    <source>
        <dbReference type="EMBL" id="OJJ43012.1"/>
    </source>
</evidence>
<evidence type="ECO:0000259" key="11">
    <source>
        <dbReference type="PROSITE" id="PS50174"/>
    </source>
</evidence>
<evidence type="ECO:0000256" key="4">
    <source>
        <dbReference type="ARBA" id="ARBA00023242"/>
    </source>
</evidence>
<comment type="function">
    <text evidence="9">Involved in rRNA-processing at A0, A1 and A2 sites and negatively regulates telomerase.</text>
</comment>
<evidence type="ECO:0000256" key="1">
    <source>
        <dbReference type="ARBA" id="ARBA00004604"/>
    </source>
</evidence>
<evidence type="ECO:0000256" key="7">
    <source>
        <dbReference type="ARBA" id="ARBA00040376"/>
    </source>
</evidence>
<evidence type="ECO:0000256" key="5">
    <source>
        <dbReference type="ARBA" id="ARBA00038007"/>
    </source>
</evidence>
<feature type="region of interest" description="Disordered" evidence="10">
    <location>
        <begin position="1"/>
        <end position="26"/>
    </location>
</feature>
<gene>
    <name evidence="12" type="ORF">ASPZODRAFT_1256132</name>
</gene>
<comment type="similarity">
    <text evidence="5">Belongs to the PINX1 family.</text>
</comment>
<keyword evidence="13" id="KW-1185">Reference proteome</keyword>